<name>A0A5M8IBY1_CHLPH</name>
<evidence type="ECO:0000256" key="2">
    <source>
        <dbReference type="ARBA" id="ARBA00022452"/>
    </source>
</evidence>
<comment type="subcellular location">
    <subcellularLocation>
        <location evidence="1">Cell outer membrane</location>
        <topology evidence="1">Multi-pass membrane protein</topology>
    </subcellularLocation>
</comment>
<keyword evidence="5" id="KW-0472">Membrane</keyword>
<sequence length="235" mass="25103">MQEVGWEFPLNTTHTTMKKIVMTLMAAGLIAAPSLASAETTPYVSLSAGLGLMNDSDIKDGVGFLYDSEESVLYKTGVALEGAVGVKMDMFRVEAAVGYQSSDVDKYEVDGTEEALPEGFEVSTAIRSYMVNGYADFDMNNGITPFVMGGVGLANVDLKMTGTYDDSSVSLSFSQDVFAWQVGAGVGVKATDNITVDLSYRYFATSDVKVASDDDGDAKFTVGTSKVLLGMRYSF</sequence>
<evidence type="ECO:0000313" key="8">
    <source>
        <dbReference type="EMBL" id="KAA6232871.1"/>
    </source>
</evidence>
<keyword evidence="3" id="KW-0812">Transmembrane</keyword>
<dbReference type="Proteomes" id="UP000327458">
    <property type="component" value="Unassembled WGS sequence"/>
</dbReference>
<accession>A0A5M8IBY1</accession>
<dbReference type="PANTHER" id="PTHR35892">
    <property type="entry name" value="OUTER MEMBRANE PROTEIN PAGN-RELATED"/>
    <property type="match status" value="1"/>
</dbReference>
<evidence type="ECO:0000256" key="3">
    <source>
        <dbReference type="ARBA" id="ARBA00022692"/>
    </source>
</evidence>
<reference evidence="8 9" key="1">
    <citation type="submission" date="2019-07" db="EMBL/GenBank/DDBJ databases">
        <title>Draft genome Sequence of Chlorobium phaeovibrioides sp. strain PhvTcv-s14, from the Phylum Chlorobi.</title>
        <authorList>
            <person name="Babenko V."/>
            <person name="Boldyreva D."/>
            <person name="Kanygina A."/>
            <person name="Selezneva O."/>
            <person name="Akopiyan T."/>
            <person name="Lunina O."/>
        </authorList>
    </citation>
    <scope>NUCLEOTIDE SEQUENCE [LARGE SCALE GENOMIC DNA]</scope>
    <source>
        <strain evidence="8 9">GrTcv12</strain>
    </source>
</reference>
<dbReference type="AlphaFoldDB" id="A0A5M8IBY1"/>
<gene>
    <name evidence="8" type="ORF">FP507_07270</name>
</gene>
<protein>
    <submittedName>
        <fullName evidence="8">Porin family protein</fullName>
    </submittedName>
</protein>
<evidence type="ECO:0000256" key="5">
    <source>
        <dbReference type="ARBA" id="ARBA00023136"/>
    </source>
</evidence>
<feature type="domain" description="Outer membrane protein beta-barrel" evidence="7">
    <location>
        <begin position="23"/>
        <end position="223"/>
    </location>
</feature>
<dbReference type="EMBL" id="VMRG01000001">
    <property type="protein sequence ID" value="KAA6232871.1"/>
    <property type="molecule type" value="Genomic_DNA"/>
</dbReference>
<evidence type="ECO:0000256" key="4">
    <source>
        <dbReference type="ARBA" id="ARBA00022729"/>
    </source>
</evidence>
<dbReference type="Pfam" id="PF13505">
    <property type="entry name" value="OMP_b-brl"/>
    <property type="match status" value="1"/>
</dbReference>
<feature type="chain" id="PRO_5024373786" evidence="6">
    <location>
        <begin position="39"/>
        <end position="235"/>
    </location>
</feature>
<dbReference type="InterPro" id="IPR051723">
    <property type="entry name" value="Bact_OM_Invasion-Related"/>
</dbReference>
<organism evidence="8 9">
    <name type="scientific">Chlorobium phaeovibrioides</name>
    <dbReference type="NCBI Taxonomy" id="1094"/>
    <lineage>
        <taxon>Bacteria</taxon>
        <taxon>Pseudomonadati</taxon>
        <taxon>Chlorobiota</taxon>
        <taxon>Chlorobiia</taxon>
        <taxon>Chlorobiales</taxon>
        <taxon>Chlorobiaceae</taxon>
        <taxon>Chlorobium/Pelodictyon group</taxon>
        <taxon>Chlorobium</taxon>
    </lineage>
</organism>
<evidence type="ECO:0000256" key="6">
    <source>
        <dbReference type="SAM" id="SignalP"/>
    </source>
</evidence>
<dbReference type="SUPFAM" id="SSF56925">
    <property type="entry name" value="OMPA-like"/>
    <property type="match status" value="1"/>
</dbReference>
<dbReference type="InterPro" id="IPR027385">
    <property type="entry name" value="Beta-barrel_OMP"/>
</dbReference>
<dbReference type="Gene3D" id="2.40.160.20">
    <property type="match status" value="1"/>
</dbReference>
<feature type="signal peptide" evidence="6">
    <location>
        <begin position="1"/>
        <end position="38"/>
    </location>
</feature>
<keyword evidence="2" id="KW-1134">Transmembrane beta strand</keyword>
<evidence type="ECO:0000313" key="9">
    <source>
        <dbReference type="Proteomes" id="UP000327458"/>
    </source>
</evidence>
<keyword evidence="4 6" id="KW-0732">Signal</keyword>
<dbReference type="PANTHER" id="PTHR35892:SF2">
    <property type="entry name" value="OUTER MEMBRANE PROTEIN PAGN"/>
    <property type="match status" value="1"/>
</dbReference>
<dbReference type="GO" id="GO:0009279">
    <property type="term" value="C:cell outer membrane"/>
    <property type="evidence" value="ECO:0007669"/>
    <property type="project" value="UniProtKB-SubCell"/>
</dbReference>
<evidence type="ECO:0000259" key="7">
    <source>
        <dbReference type="Pfam" id="PF13505"/>
    </source>
</evidence>
<evidence type="ECO:0000256" key="1">
    <source>
        <dbReference type="ARBA" id="ARBA00004571"/>
    </source>
</evidence>
<dbReference type="InterPro" id="IPR011250">
    <property type="entry name" value="OMP/PagP_B-barrel"/>
</dbReference>
<proteinExistence type="predicted"/>
<comment type="caution">
    <text evidence="8">The sequence shown here is derived from an EMBL/GenBank/DDBJ whole genome shotgun (WGS) entry which is preliminary data.</text>
</comment>